<reference evidence="3 4" key="1">
    <citation type="submission" date="2018-05" db="EMBL/GenBank/DDBJ databases">
        <title>Genetic diversity of glacier-inhabiting Cryobacterium bacteria in China and description of Cryobacterium mengkeensis sp. nov. and Arthrobacter glacialis sp. nov.</title>
        <authorList>
            <person name="Liu Q."/>
            <person name="Xin Y.-H."/>
        </authorList>
    </citation>
    <scope>NUCLEOTIDE SEQUENCE [LARGE SCALE GENOMIC DNA]</scope>
    <source>
        <strain evidence="3 4">LI2</strain>
    </source>
</reference>
<comment type="caution">
    <text evidence="3">The sequence shown here is derived from an EMBL/GenBank/DDBJ whole genome shotgun (WGS) entry which is preliminary data.</text>
</comment>
<dbReference type="AlphaFoldDB" id="A0A2V5KYH7"/>
<evidence type="ECO:0000259" key="2">
    <source>
        <dbReference type="PROSITE" id="PS50994"/>
    </source>
</evidence>
<dbReference type="PANTHER" id="PTHR46889:SF4">
    <property type="entry name" value="TRANSPOSASE INSO FOR INSERTION SEQUENCE ELEMENT IS911B-RELATED"/>
    <property type="match status" value="1"/>
</dbReference>
<comment type="function">
    <text evidence="1">Involved in the transposition of the insertion sequence.</text>
</comment>
<dbReference type="Pfam" id="PF00665">
    <property type="entry name" value="rve"/>
    <property type="match status" value="1"/>
</dbReference>
<evidence type="ECO:0000313" key="3">
    <source>
        <dbReference type="EMBL" id="PYI63785.1"/>
    </source>
</evidence>
<dbReference type="Pfam" id="PF13276">
    <property type="entry name" value="HTH_21"/>
    <property type="match status" value="1"/>
</dbReference>
<dbReference type="PROSITE" id="PS50994">
    <property type="entry name" value="INTEGRASE"/>
    <property type="match status" value="1"/>
</dbReference>
<feature type="domain" description="Integrase catalytic" evidence="2">
    <location>
        <begin position="110"/>
        <end position="286"/>
    </location>
</feature>
<sequence length="303" mass="34597">MKVSARTYRSWKADEPAPRVVTDALILNKLYDLHKPDQKTLKLKPEVLYGRRKMRIWLQRNGFPEISKHTVDRLMRVAGMKGLVRGRRTTTTIRSKDKIRAKDLLNRNFSTDAPNKVWVTDFTYVPIRGGFAYVSFVIDLFSRRILSWASSTSHDTAFVEEALQLALWQRRNERHPQVRPVLGTVHHSDAGSEYTSQRYTQTLAMEGLVPSIGTIGDAYDNAAAETVMGLFKNEAVAKESPFRAGPLRAESDVVELVVDWVHWYNNERLHSTLGYRAPVEFEELYYDEISGSLPDEAARKLAA</sequence>
<evidence type="ECO:0000313" key="4">
    <source>
        <dbReference type="Proteomes" id="UP000247832"/>
    </source>
</evidence>
<dbReference type="GO" id="GO:0003676">
    <property type="term" value="F:nucleic acid binding"/>
    <property type="evidence" value="ECO:0007669"/>
    <property type="project" value="InterPro"/>
</dbReference>
<accession>A0A2V5KYH7</accession>
<gene>
    <name evidence="3" type="ORF">CVV68_22980</name>
</gene>
<evidence type="ECO:0000256" key="1">
    <source>
        <dbReference type="ARBA" id="ARBA00002286"/>
    </source>
</evidence>
<dbReference type="OrthoDB" id="4281720at2"/>
<dbReference type="Proteomes" id="UP000247832">
    <property type="component" value="Unassembled WGS sequence"/>
</dbReference>
<dbReference type="GO" id="GO:0015074">
    <property type="term" value="P:DNA integration"/>
    <property type="evidence" value="ECO:0007669"/>
    <property type="project" value="InterPro"/>
</dbReference>
<dbReference type="PANTHER" id="PTHR46889">
    <property type="entry name" value="TRANSPOSASE INSF FOR INSERTION SEQUENCE IS3B-RELATED"/>
    <property type="match status" value="1"/>
</dbReference>
<name>A0A2V5KYH7_9MICC</name>
<dbReference type="EMBL" id="QJVD01000112">
    <property type="protein sequence ID" value="PYI63785.1"/>
    <property type="molecule type" value="Genomic_DNA"/>
</dbReference>
<organism evidence="3 4">
    <name type="scientific">Arthrobacter livingstonensis</name>
    <dbReference type="NCBI Taxonomy" id="670078"/>
    <lineage>
        <taxon>Bacteria</taxon>
        <taxon>Bacillati</taxon>
        <taxon>Actinomycetota</taxon>
        <taxon>Actinomycetes</taxon>
        <taxon>Micrococcales</taxon>
        <taxon>Micrococcaceae</taxon>
        <taxon>Arthrobacter</taxon>
    </lineage>
</organism>
<dbReference type="InterPro" id="IPR001584">
    <property type="entry name" value="Integrase_cat-core"/>
</dbReference>
<proteinExistence type="predicted"/>
<dbReference type="SUPFAM" id="SSF53098">
    <property type="entry name" value="Ribonuclease H-like"/>
    <property type="match status" value="1"/>
</dbReference>
<protein>
    <submittedName>
        <fullName evidence="3">IS3 family transposase</fullName>
    </submittedName>
</protein>
<dbReference type="InterPro" id="IPR048020">
    <property type="entry name" value="Transpos_IS3"/>
</dbReference>
<dbReference type="Gene3D" id="3.30.420.10">
    <property type="entry name" value="Ribonuclease H-like superfamily/Ribonuclease H"/>
    <property type="match status" value="1"/>
</dbReference>
<dbReference type="InterPro" id="IPR012337">
    <property type="entry name" value="RNaseH-like_sf"/>
</dbReference>
<dbReference type="InterPro" id="IPR050900">
    <property type="entry name" value="Transposase_IS3/IS150/IS904"/>
</dbReference>
<dbReference type="InterPro" id="IPR025948">
    <property type="entry name" value="HTH-like_dom"/>
</dbReference>
<dbReference type="NCBIfam" id="NF033516">
    <property type="entry name" value="transpos_IS3"/>
    <property type="match status" value="1"/>
</dbReference>
<keyword evidence="4" id="KW-1185">Reference proteome</keyword>
<dbReference type="InterPro" id="IPR036397">
    <property type="entry name" value="RNaseH_sf"/>
</dbReference>
<dbReference type="Pfam" id="PF13333">
    <property type="entry name" value="rve_2"/>
    <property type="match status" value="1"/>
</dbReference>